<dbReference type="Pfam" id="PF04542">
    <property type="entry name" value="Sigma70_r2"/>
    <property type="match status" value="1"/>
</dbReference>
<gene>
    <name evidence="7" type="ORF">CFN78_25645</name>
</gene>
<dbReference type="NCBIfam" id="TIGR02937">
    <property type="entry name" value="sigma70-ECF"/>
    <property type="match status" value="1"/>
</dbReference>
<dbReference type="InterPro" id="IPR007627">
    <property type="entry name" value="RNA_pol_sigma70_r2"/>
</dbReference>
<evidence type="ECO:0000259" key="6">
    <source>
        <dbReference type="Pfam" id="PF04542"/>
    </source>
</evidence>
<keyword evidence="4" id="KW-0238">DNA-binding</keyword>
<dbReference type="SUPFAM" id="SSF88946">
    <property type="entry name" value="Sigma2 domain of RNA polymerase sigma factors"/>
    <property type="match status" value="1"/>
</dbReference>
<protein>
    <recommendedName>
        <fullName evidence="6">RNA polymerase sigma-70 region 2 domain-containing protein</fullName>
    </recommendedName>
</protein>
<dbReference type="InterPro" id="IPR036388">
    <property type="entry name" value="WH-like_DNA-bd_sf"/>
</dbReference>
<dbReference type="InterPro" id="IPR013325">
    <property type="entry name" value="RNA_pol_sigma_r2"/>
</dbReference>
<keyword evidence="5" id="KW-0804">Transcription</keyword>
<evidence type="ECO:0000256" key="3">
    <source>
        <dbReference type="ARBA" id="ARBA00023082"/>
    </source>
</evidence>
<evidence type="ECO:0000256" key="4">
    <source>
        <dbReference type="ARBA" id="ARBA00023125"/>
    </source>
</evidence>
<evidence type="ECO:0000256" key="5">
    <source>
        <dbReference type="ARBA" id="ARBA00023163"/>
    </source>
</evidence>
<dbReference type="InterPro" id="IPR039425">
    <property type="entry name" value="RNA_pol_sigma-70-like"/>
</dbReference>
<dbReference type="EMBL" id="NKYE01000021">
    <property type="protein sequence ID" value="OZM70313.1"/>
    <property type="molecule type" value="Genomic_DNA"/>
</dbReference>
<sequence>MAGMDLAEVVRRAGRGDELAWASLVRETTSLLLRVARGYRLGEADALDVCQTTWATLADALPTLREPASLPGWLVTTARRQSLRLLAQRRREIPAPPEPATDASASPEVRALAAERAAAFWRAAEAEPENERRLLTLLVNRPELTYAQLAAEIGVAPGSVGPLRRRCFDRMRRRLVAAGFEASDLC</sequence>
<dbReference type="Gene3D" id="1.10.1740.10">
    <property type="match status" value="1"/>
</dbReference>
<dbReference type="PANTHER" id="PTHR43133">
    <property type="entry name" value="RNA POLYMERASE ECF-TYPE SIGMA FACTO"/>
    <property type="match status" value="1"/>
</dbReference>
<dbReference type="GO" id="GO:0003677">
    <property type="term" value="F:DNA binding"/>
    <property type="evidence" value="ECO:0007669"/>
    <property type="project" value="UniProtKB-KW"/>
</dbReference>
<dbReference type="InParanoid" id="A0A263CW09"/>
<evidence type="ECO:0000313" key="7">
    <source>
        <dbReference type="EMBL" id="OZM70313.1"/>
    </source>
</evidence>
<dbReference type="InterPro" id="IPR014284">
    <property type="entry name" value="RNA_pol_sigma-70_dom"/>
</dbReference>
<dbReference type="AlphaFoldDB" id="A0A263CW09"/>
<evidence type="ECO:0000256" key="2">
    <source>
        <dbReference type="ARBA" id="ARBA00023015"/>
    </source>
</evidence>
<evidence type="ECO:0000313" key="8">
    <source>
        <dbReference type="Proteomes" id="UP000242444"/>
    </source>
</evidence>
<dbReference type="Gene3D" id="1.10.10.10">
    <property type="entry name" value="Winged helix-like DNA-binding domain superfamily/Winged helix DNA-binding domain"/>
    <property type="match status" value="1"/>
</dbReference>
<dbReference type="SUPFAM" id="SSF88659">
    <property type="entry name" value="Sigma3 and sigma4 domains of RNA polymerase sigma factors"/>
    <property type="match status" value="1"/>
</dbReference>
<reference evidence="7 8" key="1">
    <citation type="submission" date="2017-07" db="EMBL/GenBank/DDBJ databases">
        <title>Amycolatopsis antarcticus sp. nov., isolated from the surface of an Antarcticus brown macroalga.</title>
        <authorList>
            <person name="Wang J."/>
            <person name="Leiva S."/>
            <person name="Huang J."/>
            <person name="Huang Y."/>
        </authorList>
    </citation>
    <scope>NUCLEOTIDE SEQUENCE [LARGE SCALE GENOMIC DNA]</scope>
    <source>
        <strain evidence="7 8">AU-G6</strain>
    </source>
</reference>
<dbReference type="InterPro" id="IPR013324">
    <property type="entry name" value="RNA_pol_sigma_r3/r4-like"/>
</dbReference>
<comment type="caution">
    <text evidence="7">The sequence shown here is derived from an EMBL/GenBank/DDBJ whole genome shotgun (WGS) entry which is preliminary data.</text>
</comment>
<dbReference type="OrthoDB" id="265863at2"/>
<keyword evidence="8" id="KW-1185">Reference proteome</keyword>
<name>A0A263CW09_9PSEU</name>
<feature type="domain" description="RNA polymerase sigma-70 region 2" evidence="6">
    <location>
        <begin position="24"/>
        <end position="91"/>
    </location>
</feature>
<dbReference type="Proteomes" id="UP000242444">
    <property type="component" value="Unassembled WGS sequence"/>
</dbReference>
<dbReference type="GO" id="GO:0006352">
    <property type="term" value="P:DNA-templated transcription initiation"/>
    <property type="evidence" value="ECO:0007669"/>
    <property type="project" value="InterPro"/>
</dbReference>
<keyword evidence="2" id="KW-0805">Transcription regulation</keyword>
<comment type="similarity">
    <text evidence="1">Belongs to the sigma-70 factor family. ECF subfamily.</text>
</comment>
<organism evidence="7 8">
    <name type="scientific">Amycolatopsis antarctica</name>
    <dbReference type="NCBI Taxonomy" id="1854586"/>
    <lineage>
        <taxon>Bacteria</taxon>
        <taxon>Bacillati</taxon>
        <taxon>Actinomycetota</taxon>
        <taxon>Actinomycetes</taxon>
        <taxon>Pseudonocardiales</taxon>
        <taxon>Pseudonocardiaceae</taxon>
        <taxon>Amycolatopsis</taxon>
    </lineage>
</organism>
<proteinExistence type="inferred from homology"/>
<dbReference type="PANTHER" id="PTHR43133:SF8">
    <property type="entry name" value="RNA POLYMERASE SIGMA FACTOR HI_1459-RELATED"/>
    <property type="match status" value="1"/>
</dbReference>
<evidence type="ECO:0000256" key="1">
    <source>
        <dbReference type="ARBA" id="ARBA00010641"/>
    </source>
</evidence>
<keyword evidence="3" id="KW-0731">Sigma factor</keyword>
<accession>A0A263CW09</accession>
<dbReference type="GO" id="GO:0016987">
    <property type="term" value="F:sigma factor activity"/>
    <property type="evidence" value="ECO:0007669"/>
    <property type="project" value="UniProtKB-KW"/>
</dbReference>